<dbReference type="InterPro" id="IPR008927">
    <property type="entry name" value="6-PGluconate_DH-like_C_sf"/>
</dbReference>
<evidence type="ECO:0000256" key="2">
    <source>
        <dbReference type="ARBA" id="ARBA00011245"/>
    </source>
</evidence>
<evidence type="ECO:0000256" key="1">
    <source>
        <dbReference type="ARBA" id="ARBA00006541"/>
    </source>
</evidence>
<dbReference type="InterPro" id="IPR023028">
    <property type="entry name" value="Mannitol_1_phos_5_DH"/>
</dbReference>
<dbReference type="Pfam" id="PF08125">
    <property type="entry name" value="Mannitol_dh_C"/>
    <property type="match status" value="1"/>
</dbReference>
<dbReference type="Gene3D" id="3.40.50.720">
    <property type="entry name" value="NAD(P)-binding Rossmann-like Domain"/>
    <property type="match status" value="2"/>
</dbReference>
<keyword evidence="6" id="KW-0520">NAD</keyword>
<dbReference type="EC" id="1.1.1.17" evidence="3"/>
<dbReference type="Pfam" id="PF01232">
    <property type="entry name" value="Mannitol_dh"/>
    <property type="match status" value="1"/>
</dbReference>
<protein>
    <recommendedName>
        <fullName evidence="4">Mannitol-1-phosphate 5-dehydrogenase</fullName>
        <ecNumber evidence="3">1.1.1.17</ecNumber>
    </recommendedName>
</protein>
<dbReference type="InterPro" id="IPR013131">
    <property type="entry name" value="Mannitol_DH_N"/>
</dbReference>
<dbReference type="PROSITE" id="PS00974">
    <property type="entry name" value="MANNITOL_DHGENASE"/>
    <property type="match status" value="1"/>
</dbReference>
<evidence type="ECO:0000313" key="11">
    <source>
        <dbReference type="Proteomes" id="UP001362999"/>
    </source>
</evidence>
<dbReference type="InterPro" id="IPR000669">
    <property type="entry name" value="Mannitol_DH"/>
</dbReference>
<gene>
    <name evidence="10" type="ORF">R3P38DRAFT_3395976</name>
</gene>
<dbReference type="SUPFAM" id="SSF51735">
    <property type="entry name" value="NAD(P)-binding Rossmann-fold domains"/>
    <property type="match status" value="1"/>
</dbReference>
<organism evidence="10 11">
    <name type="scientific">Favolaschia claudopus</name>
    <dbReference type="NCBI Taxonomy" id="2862362"/>
    <lineage>
        <taxon>Eukaryota</taxon>
        <taxon>Fungi</taxon>
        <taxon>Dikarya</taxon>
        <taxon>Basidiomycota</taxon>
        <taxon>Agaricomycotina</taxon>
        <taxon>Agaricomycetes</taxon>
        <taxon>Agaricomycetidae</taxon>
        <taxon>Agaricales</taxon>
        <taxon>Marasmiineae</taxon>
        <taxon>Mycenaceae</taxon>
        <taxon>Favolaschia</taxon>
    </lineage>
</organism>
<feature type="domain" description="Mannitol dehydrogenase N-terminal" evidence="8">
    <location>
        <begin position="6"/>
        <end position="230"/>
    </location>
</feature>
<keyword evidence="5" id="KW-0560">Oxidoreductase</keyword>
<comment type="subunit">
    <text evidence="2">Monomer.</text>
</comment>
<evidence type="ECO:0000256" key="5">
    <source>
        <dbReference type="ARBA" id="ARBA00023002"/>
    </source>
</evidence>
<dbReference type="AlphaFoldDB" id="A0AAW0BGD5"/>
<evidence type="ECO:0000256" key="6">
    <source>
        <dbReference type="ARBA" id="ARBA00023027"/>
    </source>
</evidence>
<comment type="caution">
    <text evidence="10">The sequence shown here is derived from an EMBL/GenBank/DDBJ whole genome shotgun (WGS) entry which is preliminary data.</text>
</comment>
<evidence type="ECO:0000256" key="3">
    <source>
        <dbReference type="ARBA" id="ARBA00012939"/>
    </source>
</evidence>
<dbReference type="PRINTS" id="PR00084">
    <property type="entry name" value="MTLDHDRGNASE"/>
</dbReference>
<dbReference type="PANTHER" id="PTHR30524:SF0">
    <property type="entry name" value="ALTRONATE OXIDOREDUCTASE-RELATED"/>
    <property type="match status" value="1"/>
</dbReference>
<comment type="similarity">
    <text evidence="1">Belongs to the mannitol dehydrogenase family.</text>
</comment>
<proteinExistence type="inferred from homology"/>
<dbReference type="GO" id="GO:0019592">
    <property type="term" value="P:mannitol catabolic process"/>
    <property type="evidence" value="ECO:0007669"/>
    <property type="project" value="TreeGrafter"/>
</dbReference>
<accession>A0AAW0BGD5</accession>
<dbReference type="InterPro" id="IPR036291">
    <property type="entry name" value="NAD(P)-bd_dom_sf"/>
</dbReference>
<dbReference type="SUPFAM" id="SSF48179">
    <property type="entry name" value="6-phosphogluconate dehydrogenase C-terminal domain-like"/>
    <property type="match status" value="1"/>
</dbReference>
<dbReference type="Proteomes" id="UP001362999">
    <property type="component" value="Unassembled WGS sequence"/>
</dbReference>
<reference evidence="10 11" key="1">
    <citation type="journal article" date="2024" name="J Genomics">
        <title>Draft genome sequencing and assembly of Favolaschia claudopus CIRM-BRFM 2984 isolated from oak limbs.</title>
        <authorList>
            <person name="Navarro D."/>
            <person name="Drula E."/>
            <person name="Chaduli D."/>
            <person name="Cazenave R."/>
            <person name="Ahrendt S."/>
            <person name="Wang J."/>
            <person name="Lipzen A."/>
            <person name="Daum C."/>
            <person name="Barry K."/>
            <person name="Grigoriev I.V."/>
            <person name="Favel A."/>
            <person name="Rosso M.N."/>
            <person name="Martin F."/>
        </authorList>
    </citation>
    <scope>NUCLEOTIDE SEQUENCE [LARGE SCALE GENOMIC DNA]</scope>
    <source>
        <strain evidence="10 11">CIRM-BRFM 2984</strain>
    </source>
</reference>
<evidence type="ECO:0000313" key="10">
    <source>
        <dbReference type="EMBL" id="KAK7024930.1"/>
    </source>
</evidence>
<dbReference type="HAMAP" id="MF_00196">
    <property type="entry name" value="Mannitol_dehydrog"/>
    <property type="match status" value="1"/>
</dbReference>
<dbReference type="InterPro" id="IPR013328">
    <property type="entry name" value="6PGD_dom2"/>
</dbReference>
<dbReference type="GO" id="GO:0008926">
    <property type="term" value="F:mannitol-1-phosphate 5-dehydrogenase activity"/>
    <property type="evidence" value="ECO:0007669"/>
    <property type="project" value="UniProtKB-EC"/>
</dbReference>
<evidence type="ECO:0000256" key="4">
    <source>
        <dbReference type="ARBA" id="ARBA00016219"/>
    </source>
</evidence>
<dbReference type="InterPro" id="IPR013118">
    <property type="entry name" value="Mannitol_DH_C"/>
</dbReference>
<name>A0AAW0BGD5_9AGAR</name>
<dbReference type="Gene3D" id="1.10.1040.10">
    <property type="entry name" value="N-(1-d-carboxylethyl)-l-norvaline Dehydrogenase, domain 2"/>
    <property type="match status" value="1"/>
</dbReference>
<dbReference type="GO" id="GO:0005829">
    <property type="term" value="C:cytosol"/>
    <property type="evidence" value="ECO:0007669"/>
    <property type="project" value="TreeGrafter"/>
</dbReference>
<dbReference type="InterPro" id="IPR023027">
    <property type="entry name" value="Mannitol_DH_CS"/>
</dbReference>
<dbReference type="EMBL" id="JAWWNJ010000034">
    <property type="protein sequence ID" value="KAK7024930.1"/>
    <property type="molecule type" value="Genomic_DNA"/>
</dbReference>
<feature type="domain" description="Mannitol dehydrogenase C-terminal" evidence="9">
    <location>
        <begin position="247"/>
        <end position="430"/>
    </location>
</feature>
<evidence type="ECO:0000259" key="9">
    <source>
        <dbReference type="Pfam" id="PF08125"/>
    </source>
</evidence>
<evidence type="ECO:0000259" key="8">
    <source>
        <dbReference type="Pfam" id="PF01232"/>
    </source>
</evidence>
<dbReference type="PANTHER" id="PTHR30524">
    <property type="entry name" value="MANNITOL-1-PHOSPHATE 5-DEHYDROGENASE"/>
    <property type="match status" value="1"/>
</dbReference>
<evidence type="ECO:0000256" key="7">
    <source>
        <dbReference type="ARBA" id="ARBA00048615"/>
    </source>
</evidence>
<keyword evidence="11" id="KW-1185">Reference proteome</keyword>
<comment type="catalytic activity">
    <reaction evidence="7">
        <text>D-mannitol 1-phosphate + NAD(+) = beta-D-fructose 6-phosphate + NADH + H(+)</text>
        <dbReference type="Rhea" id="RHEA:19661"/>
        <dbReference type="ChEBI" id="CHEBI:15378"/>
        <dbReference type="ChEBI" id="CHEBI:57540"/>
        <dbReference type="ChEBI" id="CHEBI:57634"/>
        <dbReference type="ChEBI" id="CHEBI:57945"/>
        <dbReference type="ChEBI" id="CHEBI:61381"/>
        <dbReference type="EC" id="1.1.1.17"/>
    </reaction>
</comment>
<sequence>MSIKPRAIHFGAGNIGRGFIAPLLSTSGYHVVFTDVDKSLIDAINQQRAYGVHILDSTSDDAVNGDNGSLHSSSSSASLSTLSSVSTVSTAEVHEIKHVKGVLSTTDALIHEIEHPKLKLITTAVGLPVIDKIAPTIANGIKARRKAGGGPINIIACENAIGATAKLAEKVRAKLEGDDAKWAEKNVGFANCSVDRIVPPFDPSEHDESSELDVGVEAFYEWVVESGPLKPNGELEVPIEGMRLADNLKPYNERKLFTLNTGHAITAYLGHLKGHATIADSIADEEILVCVRGALLKESGVALCKRHPEYFNEEQHAEYVEKIIKRFENAAVKDDVVRVGRQPLRKLGKEDRLVGPARMCVEYGIDVRFLATGIAAALCYENDEDEDTTKIKQAVSDKGVEGYITELTEFGKGGEGEVVFERIVQSYNELKGAKSQKN</sequence>